<protein>
    <submittedName>
        <fullName evidence="4">Restriction endonuclease</fullName>
    </submittedName>
</protein>
<reference evidence="4 6" key="1">
    <citation type="submission" date="2015-02" db="EMBL/GenBank/DDBJ databases">
        <title>Physiological reanalysis, assessment of diazotrophy, and genome sequences of multiple isolates of Streptomyces thermoautotrophicus.</title>
        <authorList>
            <person name="MacKellar D.C."/>
            <person name="Lieber L."/>
            <person name="Norman J."/>
            <person name="Bolger A."/>
            <person name="Tobin C."/>
            <person name="Murray J.W."/>
            <person name="Prell J."/>
        </authorList>
    </citation>
    <scope>NUCLEOTIDE SEQUENCE [LARGE SCALE GENOMIC DNA]</scope>
    <source>
        <strain evidence="4 6">UBT1</strain>
    </source>
</reference>
<dbReference type="GO" id="GO:0009307">
    <property type="term" value="P:DNA restriction-modification system"/>
    <property type="evidence" value="ECO:0007669"/>
    <property type="project" value="InterPro"/>
</dbReference>
<organism evidence="4 5">
    <name type="scientific">Carbonactinospora thermoautotrophica</name>
    <dbReference type="NCBI Taxonomy" id="1469144"/>
    <lineage>
        <taxon>Bacteria</taxon>
        <taxon>Bacillati</taxon>
        <taxon>Actinomycetota</taxon>
        <taxon>Actinomycetes</taxon>
        <taxon>Kitasatosporales</taxon>
        <taxon>Carbonactinosporaceae</taxon>
        <taxon>Carbonactinospora</taxon>
    </lineage>
</organism>
<dbReference type="Gene3D" id="3.40.1350.10">
    <property type="match status" value="1"/>
</dbReference>
<dbReference type="InterPro" id="IPR007560">
    <property type="entry name" value="Restrct_endonuc_IV_Mrr"/>
</dbReference>
<evidence type="ECO:0000313" key="6">
    <source>
        <dbReference type="Proteomes" id="UP000070659"/>
    </source>
</evidence>
<accession>A0A132NBY6</accession>
<name>A0A132NBY6_9ACTN</name>
<evidence type="ECO:0000259" key="2">
    <source>
        <dbReference type="Pfam" id="PF18062"/>
    </source>
</evidence>
<dbReference type="Proteomes" id="UP000070598">
    <property type="component" value="Unassembled WGS sequence"/>
</dbReference>
<feature type="domain" description="Restriction endonuclease AspBHI N-terminal" evidence="2">
    <location>
        <begin position="24"/>
        <end position="211"/>
    </location>
</feature>
<dbReference type="EMBL" id="JYIJ01000019">
    <property type="protein sequence ID" value="KWW97915.1"/>
    <property type="molecule type" value="Genomic_DNA"/>
</dbReference>
<dbReference type="GO" id="GO:0003677">
    <property type="term" value="F:DNA binding"/>
    <property type="evidence" value="ECO:0007669"/>
    <property type="project" value="InterPro"/>
</dbReference>
<dbReference type="Pfam" id="PF04471">
    <property type="entry name" value="Mrr_cat"/>
    <property type="match status" value="1"/>
</dbReference>
<gene>
    <name evidence="3" type="ORF">TH66_21315</name>
    <name evidence="4" type="ORF">TR74_18040</name>
</gene>
<reference evidence="5" key="2">
    <citation type="submission" date="2015-02" db="EMBL/GenBank/DDBJ databases">
        <title>Physiological reanalysis, assessment of diazotrophy, and genome sequences of multiple isolates of Streptomyces thermoautotrophicus.</title>
        <authorList>
            <person name="MacKellar D.C."/>
            <person name="Lieber L."/>
            <person name="Norman J."/>
            <person name="Bolger A."/>
            <person name="Tobin C."/>
            <person name="Murray J.W."/>
            <person name="Friesen M."/>
            <person name="Prell J."/>
        </authorList>
    </citation>
    <scope>NUCLEOTIDE SEQUENCE [LARGE SCALE GENOMIC DNA]</scope>
    <source>
        <strain evidence="5">UBT1</strain>
    </source>
</reference>
<dbReference type="PATRIC" id="fig|1469144.8.peg.890"/>
<dbReference type="Proteomes" id="UP000070659">
    <property type="component" value="Unassembled WGS sequence"/>
</dbReference>
<dbReference type="EMBL" id="JYIK01001043">
    <property type="protein sequence ID" value="KWX07655.1"/>
    <property type="molecule type" value="Genomic_DNA"/>
</dbReference>
<dbReference type="Gene3D" id="2.30.280.20">
    <property type="match status" value="1"/>
</dbReference>
<dbReference type="InterPro" id="IPR041409">
    <property type="entry name" value="RE_AspBHI_N"/>
</dbReference>
<proteinExistence type="predicted"/>
<keyword evidence="4" id="KW-0255">Endonuclease</keyword>
<keyword evidence="4" id="KW-0378">Hydrolase</keyword>
<evidence type="ECO:0000313" key="5">
    <source>
        <dbReference type="Proteomes" id="UP000070598"/>
    </source>
</evidence>
<dbReference type="AlphaFoldDB" id="A0A132NBY6"/>
<keyword evidence="4" id="KW-0540">Nuclease</keyword>
<comment type="caution">
    <text evidence="4">The sequence shown here is derived from an EMBL/GenBank/DDBJ whole genome shotgun (WGS) entry which is preliminary data.</text>
</comment>
<evidence type="ECO:0000313" key="3">
    <source>
        <dbReference type="EMBL" id="KWW97915.1"/>
    </source>
</evidence>
<dbReference type="GO" id="GO:0004519">
    <property type="term" value="F:endonuclease activity"/>
    <property type="evidence" value="ECO:0007669"/>
    <property type="project" value="UniProtKB-KW"/>
</dbReference>
<dbReference type="Pfam" id="PF18062">
    <property type="entry name" value="RE_AspBHI_N"/>
    <property type="match status" value="1"/>
</dbReference>
<evidence type="ECO:0000313" key="4">
    <source>
        <dbReference type="EMBL" id="KWX07655.1"/>
    </source>
</evidence>
<feature type="domain" description="Restriction endonuclease type IV Mrr" evidence="1">
    <location>
        <begin position="251"/>
        <end position="367"/>
    </location>
</feature>
<evidence type="ECO:0000259" key="1">
    <source>
        <dbReference type="Pfam" id="PF04471"/>
    </source>
</evidence>
<dbReference type="InterPro" id="IPR011856">
    <property type="entry name" value="tRNA_endonuc-like_dom_sf"/>
</dbReference>
<sequence length="392" mass="43148">MVPFERLATADLVLDAVYAGGRNGNVADDPLARLLPVGNQGGFRYAGSPWAGSVRLAVLYTTGTVPDWPDTLDPQTGLFTYYGDNRSPGRELHETSRGGNLLLRDAFAWSHGTAADRLRVPPFLLFEKASSTGRDVRFRGLLAPGAPSLTPDEELQAIWRSTAGLRFQNYRARFTVLDTPRVPRAWLDQVLAGDPLGPDCPPAWRAWVEARAYHPLTAPATTIIRTRAEQTPADPLGQELVRAIYDHFAHRPHDFEACAVEIWRLMAPATGRCELTPPSRDGGRDAVGQYLLGPAGDRIGIEFALEAKCYAPGNAVGVREVSRLISRLRHRTFGVFVTTSHFDRQVYQEVREDGHPIVLICARDIADTLRAHGYATPAAVKAWLTQRFPPGP</sequence>